<protein>
    <submittedName>
        <fullName evidence="1">Uncharacterized protein</fullName>
    </submittedName>
</protein>
<dbReference type="EMBL" id="JBHSDU010000010">
    <property type="protein sequence ID" value="MFC4311863.1"/>
    <property type="molecule type" value="Genomic_DNA"/>
</dbReference>
<accession>A0ABV8SW64</accession>
<comment type="caution">
    <text evidence="1">The sequence shown here is derived from an EMBL/GenBank/DDBJ whole genome shotgun (WGS) entry which is preliminary data.</text>
</comment>
<sequence>MQPRSFTPVGVALVTGSLSTPGAFEMMEHLSFVDLGGHGYATVRVSSDVLECEFVCIPRPIERMSAVDGGPLLYRVVHRAPLWKPGETPRLEQRVLEGNPALSL</sequence>
<proteinExistence type="predicted"/>
<dbReference type="InterPro" id="IPR038607">
    <property type="entry name" value="PhoD-like_sf"/>
</dbReference>
<dbReference type="Proteomes" id="UP001595904">
    <property type="component" value="Unassembled WGS sequence"/>
</dbReference>
<keyword evidence="2" id="KW-1185">Reference proteome</keyword>
<dbReference type="RefSeq" id="WP_380600769.1">
    <property type="nucleotide sequence ID" value="NZ_JBHSDU010000010.1"/>
</dbReference>
<dbReference type="Gene3D" id="3.60.21.70">
    <property type="entry name" value="PhoD-like phosphatase"/>
    <property type="match status" value="1"/>
</dbReference>
<organism evidence="1 2">
    <name type="scientific">Steroidobacter flavus</name>
    <dbReference type="NCBI Taxonomy" id="1842136"/>
    <lineage>
        <taxon>Bacteria</taxon>
        <taxon>Pseudomonadati</taxon>
        <taxon>Pseudomonadota</taxon>
        <taxon>Gammaproteobacteria</taxon>
        <taxon>Steroidobacterales</taxon>
        <taxon>Steroidobacteraceae</taxon>
        <taxon>Steroidobacter</taxon>
    </lineage>
</organism>
<reference evidence="2" key="1">
    <citation type="journal article" date="2019" name="Int. J. Syst. Evol. Microbiol.">
        <title>The Global Catalogue of Microorganisms (GCM) 10K type strain sequencing project: providing services to taxonomists for standard genome sequencing and annotation.</title>
        <authorList>
            <consortium name="The Broad Institute Genomics Platform"/>
            <consortium name="The Broad Institute Genome Sequencing Center for Infectious Disease"/>
            <person name="Wu L."/>
            <person name="Ma J."/>
        </authorList>
    </citation>
    <scope>NUCLEOTIDE SEQUENCE [LARGE SCALE GENOMIC DNA]</scope>
    <source>
        <strain evidence="2">CGMCC 1.10759</strain>
    </source>
</reference>
<gene>
    <name evidence="1" type="ORF">ACFPN2_22470</name>
</gene>
<evidence type="ECO:0000313" key="1">
    <source>
        <dbReference type="EMBL" id="MFC4311863.1"/>
    </source>
</evidence>
<name>A0ABV8SW64_9GAMM</name>
<evidence type="ECO:0000313" key="2">
    <source>
        <dbReference type="Proteomes" id="UP001595904"/>
    </source>
</evidence>